<dbReference type="Pfam" id="PF06314">
    <property type="entry name" value="ADC"/>
    <property type="match status" value="2"/>
</dbReference>
<dbReference type="VEuPathDB" id="AmoebaDB:ACA1_071650"/>
<evidence type="ECO:0000313" key="3">
    <source>
        <dbReference type="Proteomes" id="UP000011083"/>
    </source>
</evidence>
<protein>
    <submittedName>
        <fullName evidence="2">Acetoacetate decarboxylase</fullName>
    </submittedName>
</protein>
<dbReference type="Proteomes" id="UP000011083">
    <property type="component" value="Unassembled WGS sequence"/>
</dbReference>
<dbReference type="EMBL" id="KB007857">
    <property type="protein sequence ID" value="ELR23543.1"/>
    <property type="molecule type" value="Genomic_DNA"/>
</dbReference>
<dbReference type="STRING" id="1257118.L8HFN6"/>
<reference evidence="2 3" key="1">
    <citation type="journal article" date="2013" name="Genome Biol.">
        <title>Genome of Acanthamoeba castellanii highlights extensive lateral gene transfer and early evolution of tyrosine kinase signaling.</title>
        <authorList>
            <person name="Clarke M."/>
            <person name="Lohan A.J."/>
            <person name="Liu B."/>
            <person name="Lagkouvardos I."/>
            <person name="Roy S."/>
            <person name="Zafar N."/>
            <person name="Bertelli C."/>
            <person name="Schilde C."/>
            <person name="Kianianmomeni A."/>
            <person name="Burglin T.R."/>
            <person name="Frech C."/>
            <person name="Turcotte B."/>
            <person name="Kopec K.O."/>
            <person name="Synnott J.M."/>
            <person name="Choo C."/>
            <person name="Paponov I."/>
            <person name="Finkler A."/>
            <person name="Soon Heng Tan C."/>
            <person name="Hutchins A.P."/>
            <person name="Weinmeier T."/>
            <person name="Rattei T."/>
            <person name="Chu J.S."/>
            <person name="Gimenez G."/>
            <person name="Irimia M."/>
            <person name="Rigden D.J."/>
            <person name="Fitzpatrick D.A."/>
            <person name="Lorenzo-Morales J."/>
            <person name="Bateman A."/>
            <person name="Chiu C.H."/>
            <person name="Tang P."/>
            <person name="Hegemann P."/>
            <person name="Fromm H."/>
            <person name="Raoult D."/>
            <person name="Greub G."/>
            <person name="Miranda-Saavedra D."/>
            <person name="Chen N."/>
            <person name="Nash P."/>
            <person name="Ginger M.L."/>
            <person name="Horn M."/>
            <person name="Schaap P."/>
            <person name="Caler L."/>
            <person name="Loftus B."/>
        </authorList>
    </citation>
    <scope>NUCLEOTIDE SEQUENCE [LARGE SCALE GENOMIC DNA]</scope>
    <source>
        <strain evidence="2 3">Neff</strain>
    </source>
</reference>
<dbReference type="Gene3D" id="2.40.400.10">
    <property type="entry name" value="Acetoacetate decarboxylase-like"/>
    <property type="match status" value="2"/>
</dbReference>
<dbReference type="NCBIfam" id="NF002614">
    <property type="entry name" value="PRK02265.1"/>
    <property type="match status" value="2"/>
</dbReference>
<dbReference type="AlphaFoldDB" id="L8HFN6"/>
<dbReference type="GO" id="GO:0016829">
    <property type="term" value="F:lyase activity"/>
    <property type="evidence" value="ECO:0007669"/>
    <property type="project" value="InterPro"/>
</dbReference>
<gene>
    <name evidence="2" type="ORF">ACA1_071650</name>
</gene>
<evidence type="ECO:0000313" key="2">
    <source>
        <dbReference type="EMBL" id="ELR23543.1"/>
    </source>
</evidence>
<dbReference type="RefSeq" id="XP_004353071.1">
    <property type="nucleotide sequence ID" value="XM_004353019.1"/>
</dbReference>
<proteinExistence type="predicted"/>
<sequence>MLRRSHSAARSVLSGAPCVLATSGTRCLASSTLNGGLTREQILALPSMPAISPSYPMGPYRFVNREYFIVTYETDMDSLRRVIPEPLEPISNQVLYEWIAMPDSSGFGSYQESGTVVPCLYEGKPVNYTVQMFLNDEPPIACGREIWGFPKKYAEAELRVEKDTLTGILTYGGRRAAMGTMAYKYNRLDKTTATNSLSKLNCNLKIIPGYDFKPQIAQLVAYNLQDIEVMEAWEGPARLHLIPHVNAPAADLPVRKIVGGKHIRANLTLPHGFVLHDYISERKKSEANFYMNGNPLAAAAEKAKATEKEKAKVAPQDDKAGLTREKVLNLPSMPAICPSYPAAPSQMSNREYMIISYKTDPEAVRRWVPELLQPDDNVHLSWVKTESSGYGVYQKMTASVGCKYNGEDCTFPLMAIVNCSSAITAGREVHGQPQKFGFPSLTVDKDTLYGETKYGQQEVATGSMVYKHHRLDLSQAYKFFEKPEINLKVIPSVTGEAEIAQLISLLPKDVKIKDAWRGPARLNIIPHVGTCEGHYIVVEDMVLPEGTLIHDYTLDAGKEDHQQQSEPAEASAAAPQPGTGDASDSASQEERFRRRMERFLQMPTIVQ</sequence>
<accession>L8HFN6</accession>
<dbReference type="KEGG" id="acan:ACA1_071650"/>
<feature type="region of interest" description="Disordered" evidence="1">
    <location>
        <begin position="559"/>
        <end position="607"/>
    </location>
</feature>
<dbReference type="InterPro" id="IPR023375">
    <property type="entry name" value="ADC_dom_sf"/>
</dbReference>
<dbReference type="InterPro" id="IPR010451">
    <property type="entry name" value="Acetoacetate_decarboxylase"/>
</dbReference>
<feature type="compositionally biased region" description="Low complexity" evidence="1">
    <location>
        <begin position="564"/>
        <end position="577"/>
    </location>
</feature>
<organism evidence="2 3">
    <name type="scientific">Acanthamoeba castellanii (strain ATCC 30010 / Neff)</name>
    <dbReference type="NCBI Taxonomy" id="1257118"/>
    <lineage>
        <taxon>Eukaryota</taxon>
        <taxon>Amoebozoa</taxon>
        <taxon>Discosea</taxon>
        <taxon>Longamoebia</taxon>
        <taxon>Centramoebida</taxon>
        <taxon>Acanthamoebidae</taxon>
        <taxon>Acanthamoeba</taxon>
    </lineage>
</organism>
<name>L8HFN6_ACACF</name>
<dbReference type="OMA" id="YEWINMP"/>
<keyword evidence="3" id="KW-1185">Reference proteome</keyword>
<dbReference type="GeneID" id="14924524"/>
<dbReference type="SUPFAM" id="SSF160104">
    <property type="entry name" value="Acetoacetate decarboxylase-like"/>
    <property type="match status" value="2"/>
</dbReference>
<evidence type="ECO:0000256" key="1">
    <source>
        <dbReference type="SAM" id="MobiDB-lite"/>
    </source>
</evidence>
<dbReference type="OrthoDB" id="10248817at2759"/>